<sequence length="426" mass="49744">MELIKEGIYPLAYGQRHLVQNYESDPKNTFPLRRVYKFQNDFSQVAFKEVIWYLTNKHPSLRLRLLRTSSGWRQQFVDQTAPIVETTVRGLTKAFRKQYGLLLIGEDIKPAIDLEKESPIRLTIFRINKQYYLSLCISHIAADEISFGLFERELVECYQKAIAGNLMQCLASESFEKLILKEANYNNKAENNLKYWYDNLNGIEYLDLPQSKNPLAVAGNYIRIFSCEELDNFKRISAESKYSSLTIIAAIHLLIIYESKKVSDIILSVPFSNRLREEENSIVANIFMPLFVRFKWNPEESILQMLDRIRETLFNAIIHSQFDSRKILAFITSNKGNQNLTRECNFILEEDALRYPNPLFTERLDSMSTGKMVSIGSFHFHARQFSDGVLFKLFWDEKFWSINPETMNVLFNKSYDLICAAINNKE</sequence>
<dbReference type="SUPFAM" id="SSF52777">
    <property type="entry name" value="CoA-dependent acyltransferases"/>
    <property type="match status" value="2"/>
</dbReference>
<proteinExistence type="predicted"/>
<evidence type="ECO:0000313" key="2">
    <source>
        <dbReference type="EMBL" id="PSL42790.1"/>
    </source>
</evidence>
<accession>A0A2P8H9C8</accession>
<evidence type="ECO:0000259" key="1">
    <source>
        <dbReference type="Pfam" id="PF00668"/>
    </source>
</evidence>
<gene>
    <name evidence="2" type="ORF">CLV51_1106</name>
</gene>
<organism evidence="2 3">
    <name type="scientific">Chitinophaga niastensis</name>
    <dbReference type="NCBI Taxonomy" id="536980"/>
    <lineage>
        <taxon>Bacteria</taxon>
        <taxon>Pseudomonadati</taxon>
        <taxon>Bacteroidota</taxon>
        <taxon>Chitinophagia</taxon>
        <taxon>Chitinophagales</taxon>
        <taxon>Chitinophagaceae</taxon>
        <taxon>Chitinophaga</taxon>
    </lineage>
</organism>
<dbReference type="GO" id="GO:0005737">
    <property type="term" value="C:cytoplasm"/>
    <property type="evidence" value="ECO:0007669"/>
    <property type="project" value="TreeGrafter"/>
</dbReference>
<reference evidence="2 3" key="1">
    <citation type="submission" date="2018-03" db="EMBL/GenBank/DDBJ databases">
        <title>Genomic Encyclopedia of Archaeal and Bacterial Type Strains, Phase II (KMG-II): from individual species to whole genera.</title>
        <authorList>
            <person name="Goeker M."/>
        </authorList>
    </citation>
    <scope>NUCLEOTIDE SEQUENCE [LARGE SCALE GENOMIC DNA]</scope>
    <source>
        <strain evidence="2 3">DSM 24859</strain>
    </source>
</reference>
<dbReference type="EMBL" id="PYAW01000010">
    <property type="protein sequence ID" value="PSL42790.1"/>
    <property type="molecule type" value="Genomic_DNA"/>
</dbReference>
<dbReference type="PANTHER" id="PTHR45527:SF1">
    <property type="entry name" value="FATTY ACID SYNTHASE"/>
    <property type="match status" value="1"/>
</dbReference>
<comment type="caution">
    <text evidence="2">The sequence shown here is derived from an EMBL/GenBank/DDBJ whole genome shotgun (WGS) entry which is preliminary data.</text>
</comment>
<dbReference type="Pfam" id="PF00668">
    <property type="entry name" value="Condensation"/>
    <property type="match status" value="1"/>
</dbReference>
<name>A0A2P8H9C8_CHINA</name>
<dbReference type="GO" id="GO:0031177">
    <property type="term" value="F:phosphopantetheine binding"/>
    <property type="evidence" value="ECO:0007669"/>
    <property type="project" value="TreeGrafter"/>
</dbReference>
<dbReference type="Proteomes" id="UP000240971">
    <property type="component" value="Unassembled WGS sequence"/>
</dbReference>
<dbReference type="GO" id="GO:0003824">
    <property type="term" value="F:catalytic activity"/>
    <property type="evidence" value="ECO:0007669"/>
    <property type="project" value="InterPro"/>
</dbReference>
<dbReference type="PANTHER" id="PTHR45527">
    <property type="entry name" value="NONRIBOSOMAL PEPTIDE SYNTHETASE"/>
    <property type="match status" value="1"/>
</dbReference>
<dbReference type="InterPro" id="IPR001242">
    <property type="entry name" value="Condensation_dom"/>
</dbReference>
<dbReference type="InterPro" id="IPR023213">
    <property type="entry name" value="CAT-like_dom_sf"/>
</dbReference>
<dbReference type="RefSeq" id="WP_106531247.1">
    <property type="nucleotide sequence ID" value="NZ_PYAW01000010.1"/>
</dbReference>
<protein>
    <submittedName>
        <fullName evidence="2">Condensation domain-containing protein</fullName>
    </submittedName>
</protein>
<feature type="domain" description="Condensation" evidence="1">
    <location>
        <begin position="6"/>
        <end position="333"/>
    </location>
</feature>
<dbReference type="Gene3D" id="3.30.559.10">
    <property type="entry name" value="Chloramphenicol acetyltransferase-like domain"/>
    <property type="match status" value="1"/>
</dbReference>
<keyword evidence="3" id="KW-1185">Reference proteome</keyword>
<dbReference type="GO" id="GO:0043041">
    <property type="term" value="P:amino acid activation for nonribosomal peptide biosynthetic process"/>
    <property type="evidence" value="ECO:0007669"/>
    <property type="project" value="TreeGrafter"/>
</dbReference>
<evidence type="ECO:0000313" key="3">
    <source>
        <dbReference type="Proteomes" id="UP000240971"/>
    </source>
</evidence>
<dbReference type="GO" id="GO:0044550">
    <property type="term" value="P:secondary metabolite biosynthetic process"/>
    <property type="evidence" value="ECO:0007669"/>
    <property type="project" value="TreeGrafter"/>
</dbReference>
<dbReference type="AlphaFoldDB" id="A0A2P8H9C8"/>
<dbReference type="OrthoDB" id="660286at2"/>
<dbReference type="Gene3D" id="3.30.559.30">
    <property type="entry name" value="Nonribosomal peptide synthetase, condensation domain"/>
    <property type="match status" value="1"/>
</dbReference>